<dbReference type="RefSeq" id="WP_404630674.1">
    <property type="nucleotide sequence ID" value="NZ_JADIKM010000001.1"/>
</dbReference>
<evidence type="ECO:0000256" key="1">
    <source>
        <dbReference type="SAM" id="Phobius"/>
    </source>
</evidence>
<name>A0ABW8JQF9_9GAMM</name>
<feature type="transmembrane region" description="Helical" evidence="1">
    <location>
        <begin position="67"/>
        <end position="85"/>
    </location>
</feature>
<dbReference type="Proteomes" id="UP001620460">
    <property type="component" value="Unassembled WGS sequence"/>
</dbReference>
<keyword evidence="1" id="KW-0472">Membrane</keyword>
<reference evidence="2 3" key="1">
    <citation type="submission" date="2020-10" db="EMBL/GenBank/DDBJ databases">
        <title>Phylogeny of dyella-like bacteria.</title>
        <authorList>
            <person name="Fu J."/>
        </authorList>
    </citation>
    <scope>NUCLEOTIDE SEQUENCE [LARGE SCALE GENOMIC DNA]</scope>
    <source>
        <strain evidence="2 3">Gsoil3046</strain>
    </source>
</reference>
<organism evidence="2 3">
    <name type="scientific">Dyella ginsengisoli</name>
    <dbReference type="NCBI Taxonomy" id="363848"/>
    <lineage>
        <taxon>Bacteria</taxon>
        <taxon>Pseudomonadati</taxon>
        <taxon>Pseudomonadota</taxon>
        <taxon>Gammaproteobacteria</taxon>
        <taxon>Lysobacterales</taxon>
        <taxon>Rhodanobacteraceae</taxon>
        <taxon>Dyella</taxon>
    </lineage>
</organism>
<evidence type="ECO:0000313" key="2">
    <source>
        <dbReference type="EMBL" id="MFK2903330.1"/>
    </source>
</evidence>
<keyword evidence="1" id="KW-0812">Transmembrane</keyword>
<dbReference type="EMBL" id="JADIKM010000001">
    <property type="protein sequence ID" value="MFK2903330.1"/>
    <property type="molecule type" value="Genomic_DNA"/>
</dbReference>
<feature type="transmembrane region" description="Helical" evidence="1">
    <location>
        <begin position="97"/>
        <end position="116"/>
    </location>
</feature>
<gene>
    <name evidence="2" type="ORF">ISP17_05100</name>
</gene>
<sequence length="125" mass="13114">MNLRTLAKIFSFFLGLCLALLGAAWAYMATSGAVKSDITESFVAAGGLLLAAAPCLVFPFSGRLAKALLVVFIFAIAVGMLWLVFQPNLPAEHPAVLQVAAIALVVMLVARVGLALRRKLSAPST</sequence>
<keyword evidence="3" id="KW-1185">Reference proteome</keyword>
<evidence type="ECO:0000313" key="3">
    <source>
        <dbReference type="Proteomes" id="UP001620460"/>
    </source>
</evidence>
<proteinExistence type="predicted"/>
<comment type="caution">
    <text evidence="2">The sequence shown here is derived from an EMBL/GenBank/DDBJ whole genome shotgun (WGS) entry which is preliminary data.</text>
</comment>
<protein>
    <submittedName>
        <fullName evidence="2">Uncharacterized protein</fullName>
    </submittedName>
</protein>
<accession>A0ABW8JQF9</accession>
<feature type="transmembrane region" description="Helical" evidence="1">
    <location>
        <begin position="42"/>
        <end position="60"/>
    </location>
</feature>
<keyword evidence="1" id="KW-1133">Transmembrane helix</keyword>